<gene>
    <name evidence="1" type="ORF">GCM10007071_28490</name>
</gene>
<organism evidence="1 2">
    <name type="scientific">Marinobacter zhanjiangensis</name>
    <dbReference type="NCBI Taxonomy" id="578215"/>
    <lineage>
        <taxon>Bacteria</taxon>
        <taxon>Pseudomonadati</taxon>
        <taxon>Pseudomonadota</taxon>
        <taxon>Gammaproteobacteria</taxon>
        <taxon>Pseudomonadales</taxon>
        <taxon>Marinobacteraceae</taxon>
        <taxon>Marinobacter</taxon>
    </lineage>
</organism>
<protein>
    <submittedName>
        <fullName evidence="1">Uncharacterized protein</fullName>
    </submittedName>
</protein>
<evidence type="ECO:0000313" key="1">
    <source>
        <dbReference type="EMBL" id="GGY79331.1"/>
    </source>
</evidence>
<name>A0ABQ3B538_9GAMM</name>
<proteinExistence type="predicted"/>
<evidence type="ECO:0000313" key="2">
    <source>
        <dbReference type="Proteomes" id="UP000601597"/>
    </source>
</evidence>
<reference evidence="2" key="1">
    <citation type="journal article" date="2019" name="Int. J. Syst. Evol. Microbiol.">
        <title>The Global Catalogue of Microorganisms (GCM) 10K type strain sequencing project: providing services to taxonomists for standard genome sequencing and annotation.</title>
        <authorList>
            <consortium name="The Broad Institute Genomics Platform"/>
            <consortium name="The Broad Institute Genome Sequencing Center for Infectious Disease"/>
            <person name="Wu L."/>
            <person name="Ma J."/>
        </authorList>
    </citation>
    <scope>NUCLEOTIDE SEQUENCE [LARGE SCALE GENOMIC DNA]</scope>
    <source>
        <strain evidence="2">KCTC 22280</strain>
    </source>
</reference>
<dbReference type="Proteomes" id="UP000601597">
    <property type="component" value="Unassembled WGS sequence"/>
</dbReference>
<accession>A0ABQ3B538</accession>
<sequence>MGNPLQAAGTALGQRGQLIQVTPGQQLRRLASGLEHPGLKVLTNVFPLKPWQTDSMHRGSHALVSTQTQLIVQVTGAGQNGHRCKGTVSTAKGVQQRP</sequence>
<comment type="caution">
    <text evidence="1">The sequence shown here is derived from an EMBL/GenBank/DDBJ whole genome shotgun (WGS) entry which is preliminary data.</text>
</comment>
<dbReference type="EMBL" id="BMXV01000006">
    <property type="protein sequence ID" value="GGY79331.1"/>
    <property type="molecule type" value="Genomic_DNA"/>
</dbReference>
<keyword evidence="2" id="KW-1185">Reference proteome</keyword>